<dbReference type="SUPFAM" id="SSF81301">
    <property type="entry name" value="Nucleotidyltransferase"/>
    <property type="match status" value="1"/>
</dbReference>
<evidence type="ECO:0000256" key="2">
    <source>
        <dbReference type="ARBA" id="ARBA00023125"/>
    </source>
</evidence>
<protein>
    <submittedName>
        <fullName evidence="6">Nucleotidyltransferase domain-containing protein</fullName>
        <ecNumber evidence="6">2.7.7.-</ecNumber>
    </submittedName>
</protein>
<dbReference type="EC" id="2.7.7.-" evidence="6"/>
<feature type="compositionally biased region" description="Polar residues" evidence="4">
    <location>
        <begin position="215"/>
        <end position="224"/>
    </location>
</feature>
<keyword evidence="2" id="KW-0238">DNA-binding</keyword>
<dbReference type="EMBL" id="CP146203">
    <property type="protein sequence ID" value="XBH20429.1"/>
    <property type="molecule type" value="Genomic_DNA"/>
</dbReference>
<feature type="region of interest" description="Disordered" evidence="4">
    <location>
        <begin position="202"/>
        <end position="255"/>
    </location>
</feature>
<dbReference type="InterPro" id="IPR052548">
    <property type="entry name" value="Type_VII_TA_antitoxin"/>
</dbReference>
<dbReference type="Gene3D" id="3.30.460.10">
    <property type="entry name" value="Beta Polymerase, domain 2"/>
    <property type="match status" value="1"/>
</dbReference>
<dbReference type="InterPro" id="IPR036388">
    <property type="entry name" value="WH-like_DNA-bd_sf"/>
</dbReference>
<evidence type="ECO:0000256" key="3">
    <source>
        <dbReference type="ARBA" id="ARBA00023163"/>
    </source>
</evidence>
<dbReference type="GO" id="GO:0045892">
    <property type="term" value="P:negative regulation of DNA-templated transcription"/>
    <property type="evidence" value="ECO:0007669"/>
    <property type="project" value="InterPro"/>
</dbReference>
<feature type="compositionally biased region" description="Polar residues" evidence="4">
    <location>
        <begin position="232"/>
        <end position="248"/>
    </location>
</feature>
<evidence type="ECO:0000259" key="5">
    <source>
        <dbReference type="Pfam" id="PF01909"/>
    </source>
</evidence>
<sequence>MRLQNPFAAVSTTGLDSQVLTVLARTEQYLLVRQIHQLLPEEGSHQGVRKAVTRLVEQGVVFERATGRNYAYALNLSHLLVEEILKIANAKSELNDRIREVISTWQVQPLTVIMFGSAARNEMRTDSDIDLLVVMPDSAAEDTAEVLVFGLATQVTKWTGNDLRPLVYRSSEVQPASIFDSILKDGIEIAGETTWLRKQLRRNKVHTGHREAQNPELSRQTRPSSKAGLLRPSSSSRWQTMPASYQKSKTLRTLA</sequence>
<accession>A0AAU7DRV7</accession>
<feature type="domain" description="Polymerase nucleotidyl transferase" evidence="5">
    <location>
        <begin position="102"/>
        <end position="141"/>
    </location>
</feature>
<evidence type="ECO:0000313" key="6">
    <source>
        <dbReference type="EMBL" id="XBH20429.1"/>
    </source>
</evidence>
<dbReference type="CDD" id="cd05403">
    <property type="entry name" value="NT_KNTase_like"/>
    <property type="match status" value="1"/>
</dbReference>
<keyword evidence="6" id="KW-0548">Nucleotidyltransferase</keyword>
<evidence type="ECO:0000256" key="1">
    <source>
        <dbReference type="ARBA" id="ARBA00023015"/>
    </source>
</evidence>
<dbReference type="InterPro" id="IPR002934">
    <property type="entry name" value="Polymerase_NTP_transf_dom"/>
</dbReference>
<evidence type="ECO:0000256" key="4">
    <source>
        <dbReference type="SAM" id="MobiDB-lite"/>
    </source>
</evidence>
<gene>
    <name evidence="6" type="ORF">V5R04_09230</name>
</gene>
<dbReference type="PANTHER" id="PTHR33933:SF3">
    <property type="entry name" value="PROTEIN ADENYLYLTRANSFERASE MJ0604-RELATED"/>
    <property type="match status" value="1"/>
</dbReference>
<dbReference type="GO" id="GO:0003677">
    <property type="term" value="F:DNA binding"/>
    <property type="evidence" value="ECO:0007669"/>
    <property type="project" value="UniProtKB-KW"/>
</dbReference>
<name>A0AAU7DRV7_9MICO</name>
<dbReference type="Pfam" id="PF01909">
    <property type="entry name" value="NTP_transf_2"/>
    <property type="match status" value="1"/>
</dbReference>
<dbReference type="Pfam" id="PF03965">
    <property type="entry name" value="Penicillinase_R"/>
    <property type="match status" value="1"/>
</dbReference>
<dbReference type="PANTHER" id="PTHR33933">
    <property type="entry name" value="NUCLEOTIDYLTRANSFERASE"/>
    <property type="match status" value="1"/>
</dbReference>
<organism evidence="6">
    <name type="scientific">Jonesiaceae bacterium BS-20</name>
    <dbReference type="NCBI Taxonomy" id="3120821"/>
    <lineage>
        <taxon>Bacteria</taxon>
        <taxon>Bacillati</taxon>
        <taxon>Actinomycetota</taxon>
        <taxon>Actinomycetes</taxon>
        <taxon>Micrococcales</taxon>
        <taxon>Jonesiaceae</taxon>
    </lineage>
</organism>
<proteinExistence type="predicted"/>
<dbReference type="InterPro" id="IPR005650">
    <property type="entry name" value="BlaI_family"/>
</dbReference>
<dbReference type="Gene3D" id="1.10.10.10">
    <property type="entry name" value="Winged helix-like DNA-binding domain superfamily/Winged helix DNA-binding domain"/>
    <property type="match status" value="1"/>
</dbReference>
<dbReference type="AlphaFoldDB" id="A0AAU7DRV7"/>
<keyword evidence="3" id="KW-0804">Transcription</keyword>
<dbReference type="GO" id="GO:0016779">
    <property type="term" value="F:nucleotidyltransferase activity"/>
    <property type="evidence" value="ECO:0007669"/>
    <property type="project" value="UniProtKB-KW"/>
</dbReference>
<keyword evidence="1" id="KW-0805">Transcription regulation</keyword>
<keyword evidence="6" id="KW-0808">Transferase</keyword>
<reference evidence="6" key="1">
    <citation type="submission" date="2024-02" db="EMBL/GenBank/DDBJ databases">
        <title>Tomenella chthoni gen. nov. sp. nov., a member of the family Jonesiaceae isolated from bat guano.</title>
        <authorList>
            <person name="Miller S.L."/>
            <person name="King J."/>
            <person name="Sankaranarayanan K."/>
            <person name="Lawson P.A."/>
        </authorList>
    </citation>
    <scope>NUCLEOTIDE SEQUENCE</scope>
    <source>
        <strain evidence="6">BS-20</strain>
    </source>
</reference>
<dbReference type="InterPro" id="IPR043519">
    <property type="entry name" value="NT_sf"/>
</dbReference>